<dbReference type="PANTHER" id="PTHR43023:SF3">
    <property type="entry name" value="PROTEIN TRIGALACTOSYLDIACYLGLYCEROL 3, CHLOROPLASTIC"/>
    <property type="match status" value="1"/>
</dbReference>
<proteinExistence type="predicted"/>
<dbReference type="Proteomes" id="UP000256845">
    <property type="component" value="Unassembled WGS sequence"/>
</dbReference>
<dbReference type="PANTHER" id="PTHR43023">
    <property type="entry name" value="PROTEIN TRIGALACTOSYLDIACYLGLYCEROL 3, CHLOROPLASTIC"/>
    <property type="match status" value="1"/>
</dbReference>
<dbReference type="AlphaFoldDB" id="A0A3D9HI42"/>
<dbReference type="Gene3D" id="3.40.50.300">
    <property type="entry name" value="P-loop containing nucleotide triphosphate hydrolases"/>
    <property type="match status" value="1"/>
</dbReference>
<keyword evidence="6" id="KW-1185">Reference proteome</keyword>
<dbReference type="EMBL" id="QRDW01000006">
    <property type="protein sequence ID" value="RED49167.1"/>
    <property type="molecule type" value="Genomic_DNA"/>
</dbReference>
<dbReference type="InterPro" id="IPR003439">
    <property type="entry name" value="ABC_transporter-like_ATP-bd"/>
</dbReference>
<dbReference type="InterPro" id="IPR027417">
    <property type="entry name" value="P-loop_NTPase"/>
</dbReference>
<comment type="caution">
    <text evidence="5">The sequence shown here is derived from an EMBL/GenBank/DDBJ whole genome shotgun (WGS) entry which is preliminary data.</text>
</comment>
<dbReference type="PROSITE" id="PS50893">
    <property type="entry name" value="ABC_TRANSPORTER_2"/>
    <property type="match status" value="1"/>
</dbReference>
<protein>
    <submittedName>
        <fullName evidence="5">Phospholipid/cholesterol/gamma-HCH transport system ATP-binding protein</fullName>
    </submittedName>
</protein>
<sequence length="260" mass="27377">MDGVIEISGLENRFGAHQVHKGVDLIVRRGEIMGLVGGSGAGKSVLLRSVIGLQKPSAGHIRLLDHDIEAADPAAVEAVRSRIGVLFQDGALFSSLTVAENIQVPLRENLSLPEGLLDRIAAMKIAMVGLAPEAGAKLPAQLSGGMRKRAGLARALAMDPEILFLDEPTAGLDPIGAAAFDQLILDLRASLGLTVFMVTHDLDSLAAICDRIAVLVDGKVRVSTLADHMKDDHPWIQAYFHGPRARAVSASGAGHMTGAR</sequence>
<dbReference type="SUPFAM" id="SSF52540">
    <property type="entry name" value="P-loop containing nucleoside triphosphate hydrolases"/>
    <property type="match status" value="1"/>
</dbReference>
<dbReference type="Pfam" id="PF00005">
    <property type="entry name" value="ABC_tran"/>
    <property type="match status" value="1"/>
</dbReference>
<evidence type="ECO:0000256" key="1">
    <source>
        <dbReference type="ARBA" id="ARBA00022448"/>
    </source>
</evidence>
<feature type="domain" description="ABC transporter" evidence="4">
    <location>
        <begin position="5"/>
        <end position="242"/>
    </location>
</feature>
<dbReference type="GO" id="GO:0005524">
    <property type="term" value="F:ATP binding"/>
    <property type="evidence" value="ECO:0007669"/>
    <property type="project" value="UniProtKB-KW"/>
</dbReference>
<dbReference type="GO" id="GO:0016887">
    <property type="term" value="F:ATP hydrolysis activity"/>
    <property type="evidence" value="ECO:0007669"/>
    <property type="project" value="InterPro"/>
</dbReference>
<organism evidence="5 6">
    <name type="scientific">Aestuariispira insulae</name>
    <dbReference type="NCBI Taxonomy" id="1461337"/>
    <lineage>
        <taxon>Bacteria</taxon>
        <taxon>Pseudomonadati</taxon>
        <taxon>Pseudomonadota</taxon>
        <taxon>Alphaproteobacteria</taxon>
        <taxon>Rhodospirillales</taxon>
        <taxon>Kiloniellaceae</taxon>
        <taxon>Aestuariispira</taxon>
    </lineage>
</organism>
<keyword evidence="1" id="KW-0813">Transport</keyword>
<evidence type="ECO:0000256" key="2">
    <source>
        <dbReference type="ARBA" id="ARBA00022741"/>
    </source>
</evidence>
<reference evidence="5 6" key="1">
    <citation type="submission" date="2018-07" db="EMBL/GenBank/DDBJ databases">
        <title>Genomic Encyclopedia of Type Strains, Phase III (KMG-III): the genomes of soil and plant-associated and newly described type strains.</title>
        <authorList>
            <person name="Whitman W."/>
        </authorList>
    </citation>
    <scope>NUCLEOTIDE SEQUENCE [LARGE SCALE GENOMIC DNA]</scope>
    <source>
        <strain evidence="5 6">CECT 8488</strain>
    </source>
</reference>
<accession>A0A3D9HI42</accession>
<evidence type="ECO:0000313" key="5">
    <source>
        <dbReference type="EMBL" id="RED49167.1"/>
    </source>
</evidence>
<keyword evidence="3 5" id="KW-0067">ATP-binding</keyword>
<dbReference type="OrthoDB" id="9802264at2"/>
<dbReference type="InterPro" id="IPR017871">
    <property type="entry name" value="ABC_transporter-like_CS"/>
</dbReference>
<keyword evidence="2" id="KW-0547">Nucleotide-binding</keyword>
<evidence type="ECO:0000259" key="4">
    <source>
        <dbReference type="PROSITE" id="PS50893"/>
    </source>
</evidence>
<dbReference type="CDD" id="cd03261">
    <property type="entry name" value="ABC_Org_Solvent_Resistant"/>
    <property type="match status" value="1"/>
</dbReference>
<dbReference type="RefSeq" id="WP_115937365.1">
    <property type="nucleotide sequence ID" value="NZ_QRDW01000006.1"/>
</dbReference>
<dbReference type="SMART" id="SM00382">
    <property type="entry name" value="AAA"/>
    <property type="match status" value="1"/>
</dbReference>
<name>A0A3D9HI42_9PROT</name>
<gene>
    <name evidence="5" type="ORF">DFP90_106145</name>
</gene>
<dbReference type="PROSITE" id="PS00211">
    <property type="entry name" value="ABC_TRANSPORTER_1"/>
    <property type="match status" value="1"/>
</dbReference>
<evidence type="ECO:0000313" key="6">
    <source>
        <dbReference type="Proteomes" id="UP000256845"/>
    </source>
</evidence>
<evidence type="ECO:0000256" key="3">
    <source>
        <dbReference type="ARBA" id="ARBA00022840"/>
    </source>
</evidence>
<dbReference type="InterPro" id="IPR003593">
    <property type="entry name" value="AAA+_ATPase"/>
</dbReference>